<evidence type="ECO:0000256" key="2">
    <source>
        <dbReference type="ARBA" id="ARBA00012608"/>
    </source>
</evidence>
<evidence type="ECO:0000256" key="1">
    <source>
        <dbReference type="ARBA" id="ARBA00007532"/>
    </source>
</evidence>
<evidence type="ECO:0000259" key="11">
    <source>
        <dbReference type="Pfam" id="PF02852"/>
    </source>
</evidence>
<dbReference type="InterPro" id="IPR050151">
    <property type="entry name" value="Class-I_Pyr_Nuc-Dis_Oxidored"/>
</dbReference>
<protein>
    <recommendedName>
        <fullName evidence="2 10">Dihydrolipoyl dehydrogenase</fullName>
        <ecNumber evidence="2 10">1.8.1.4</ecNumber>
    </recommendedName>
</protein>
<evidence type="ECO:0000313" key="14">
    <source>
        <dbReference type="Proteomes" id="UP000822862"/>
    </source>
</evidence>
<keyword evidence="3 10" id="KW-0285">Flavoprotein</keyword>
<comment type="cofactor">
    <cofactor evidence="10">
        <name>FAD</name>
        <dbReference type="ChEBI" id="CHEBI:57692"/>
    </cofactor>
    <text evidence="10">Binds 1 FAD per subunit.</text>
</comment>
<comment type="miscellaneous">
    <text evidence="10">The active site is a redox-active disulfide bond.</text>
</comment>
<dbReference type="RefSeq" id="WP_194845721.1">
    <property type="nucleotide sequence ID" value="NZ_CP075585.1"/>
</dbReference>
<dbReference type="InterPro" id="IPR006258">
    <property type="entry name" value="Lipoamide_DH"/>
</dbReference>
<keyword evidence="5 10" id="KW-0560">Oxidoreductase</keyword>
<feature type="domain" description="FAD/NAD(P)-binding" evidence="12">
    <location>
        <begin position="4"/>
        <end position="326"/>
    </location>
</feature>
<organism evidence="13 14">
    <name type="scientific">Candidatus Rhabdochlamydia porcellionis</name>
    <dbReference type="NCBI Taxonomy" id="225148"/>
    <lineage>
        <taxon>Bacteria</taxon>
        <taxon>Pseudomonadati</taxon>
        <taxon>Chlamydiota</taxon>
        <taxon>Chlamydiia</taxon>
        <taxon>Parachlamydiales</taxon>
        <taxon>Candidatus Rhabdochlamydiaceae</taxon>
        <taxon>Candidatus Rhabdochlamydia</taxon>
    </lineage>
</organism>
<dbReference type="PANTHER" id="PTHR22912">
    <property type="entry name" value="DISULFIDE OXIDOREDUCTASE"/>
    <property type="match status" value="1"/>
</dbReference>
<keyword evidence="4 10" id="KW-0274">FAD</keyword>
<dbReference type="Pfam" id="PF07992">
    <property type="entry name" value="Pyr_redox_2"/>
    <property type="match status" value="1"/>
</dbReference>
<dbReference type="PROSITE" id="PS00076">
    <property type="entry name" value="PYRIDINE_REDOX_1"/>
    <property type="match status" value="1"/>
</dbReference>
<dbReference type="SUPFAM" id="SSF55424">
    <property type="entry name" value="FAD/NAD-linked reductases, dimerisation (C-terminal) domain"/>
    <property type="match status" value="1"/>
</dbReference>
<dbReference type="PANTHER" id="PTHR22912:SF151">
    <property type="entry name" value="DIHYDROLIPOYL DEHYDROGENASE, MITOCHONDRIAL"/>
    <property type="match status" value="1"/>
</dbReference>
<dbReference type="PRINTS" id="PR00368">
    <property type="entry name" value="FADPNR"/>
</dbReference>
<dbReference type="InterPro" id="IPR016156">
    <property type="entry name" value="FAD/NAD-linked_Rdtase_dimer_sf"/>
</dbReference>
<dbReference type="GO" id="GO:0004148">
    <property type="term" value="F:dihydrolipoyl dehydrogenase (NADH) activity"/>
    <property type="evidence" value="ECO:0007669"/>
    <property type="project" value="UniProtKB-EC"/>
</dbReference>
<sequence>MDVFDLIVIGAGPGGYVAAIRAAQLGLKTACIDKRKEPGGTCLHVGCIPSKSLLSSSELAWKMKETSAVNGITFSQLLIDFTPMMTRKTQTIQSFSQGITSLFKKHKISFYVGKASFLDPTAVLVKNARKTVQLQARFILIATGSEPIELPFLPFDEKQILSSTGALSLEAIPKNLLIIGAGVIGVELGSVYNRLGTKVQIIEFLDQICTGFDHQLSLELKKYLEKQGITFHLSSKVMDAKIAPSQISLQVEQTQNTQSFSAEKVLVAIGRRPYTQELGLEKIGVKISPKGFIETDGVFRSNIPNIFAIGDVTEGPMLAHKASEEGIAAVEVMAGHNSQLNYMAIPNVVYTYPEMASVGLTEEEAKKYHLIPKKGSFPFKVNSRAKCTGEIQGFVKIVAEEKSEKIIGVHIIGAHASELIAEAAIAIQKSLCIKDLINTPHAHPTLSEAIREAALDIEKRALHK</sequence>
<dbReference type="Pfam" id="PF02852">
    <property type="entry name" value="Pyr_redox_dim"/>
    <property type="match status" value="1"/>
</dbReference>
<evidence type="ECO:0000256" key="7">
    <source>
        <dbReference type="ARBA" id="ARBA00023157"/>
    </source>
</evidence>
<dbReference type="InterPro" id="IPR023753">
    <property type="entry name" value="FAD/NAD-binding_dom"/>
</dbReference>
<keyword evidence="8 10" id="KW-0676">Redox-active center</keyword>
<dbReference type="EMBL" id="CP075585">
    <property type="protein sequence ID" value="QZA58688.1"/>
    <property type="molecule type" value="Genomic_DNA"/>
</dbReference>
<dbReference type="Gene3D" id="3.50.50.60">
    <property type="entry name" value="FAD/NAD(P)-binding domain"/>
    <property type="match status" value="2"/>
</dbReference>
<dbReference type="Gene3D" id="3.30.390.30">
    <property type="match status" value="1"/>
</dbReference>
<evidence type="ECO:0000256" key="4">
    <source>
        <dbReference type="ARBA" id="ARBA00022827"/>
    </source>
</evidence>
<evidence type="ECO:0000313" key="13">
    <source>
        <dbReference type="EMBL" id="QZA58688.1"/>
    </source>
</evidence>
<accession>A0ABX8Z1A5</accession>
<dbReference type="InterPro" id="IPR012999">
    <property type="entry name" value="Pyr_OxRdtase_I_AS"/>
</dbReference>
<dbReference type="PRINTS" id="PR00411">
    <property type="entry name" value="PNDRDTASEI"/>
</dbReference>
<evidence type="ECO:0000256" key="8">
    <source>
        <dbReference type="ARBA" id="ARBA00023284"/>
    </source>
</evidence>
<dbReference type="InterPro" id="IPR004099">
    <property type="entry name" value="Pyr_nucl-diS_OxRdtase_dimer"/>
</dbReference>
<keyword evidence="14" id="KW-1185">Reference proteome</keyword>
<evidence type="ECO:0000256" key="5">
    <source>
        <dbReference type="ARBA" id="ARBA00023002"/>
    </source>
</evidence>
<evidence type="ECO:0000256" key="9">
    <source>
        <dbReference type="ARBA" id="ARBA00049187"/>
    </source>
</evidence>
<name>A0ABX8Z1A5_9BACT</name>
<dbReference type="InterPro" id="IPR036188">
    <property type="entry name" value="FAD/NAD-bd_sf"/>
</dbReference>
<gene>
    <name evidence="13" type="ORF">RHAB15C_0000566</name>
</gene>
<evidence type="ECO:0000256" key="6">
    <source>
        <dbReference type="ARBA" id="ARBA00023027"/>
    </source>
</evidence>
<comment type="catalytic activity">
    <reaction evidence="9 10">
        <text>N(6)-[(R)-dihydrolipoyl]-L-lysyl-[protein] + NAD(+) = N(6)-[(R)-lipoyl]-L-lysyl-[protein] + NADH + H(+)</text>
        <dbReference type="Rhea" id="RHEA:15045"/>
        <dbReference type="Rhea" id="RHEA-COMP:10474"/>
        <dbReference type="Rhea" id="RHEA-COMP:10475"/>
        <dbReference type="ChEBI" id="CHEBI:15378"/>
        <dbReference type="ChEBI" id="CHEBI:57540"/>
        <dbReference type="ChEBI" id="CHEBI:57945"/>
        <dbReference type="ChEBI" id="CHEBI:83099"/>
        <dbReference type="ChEBI" id="CHEBI:83100"/>
        <dbReference type="EC" id="1.8.1.4"/>
    </reaction>
</comment>
<dbReference type="PIRSF" id="PIRSF000350">
    <property type="entry name" value="Mercury_reductase_MerA"/>
    <property type="match status" value="1"/>
</dbReference>
<dbReference type="InterPro" id="IPR001100">
    <property type="entry name" value="Pyr_nuc-diS_OxRdtase"/>
</dbReference>
<proteinExistence type="inferred from homology"/>
<dbReference type="NCBIfam" id="TIGR01350">
    <property type="entry name" value="lipoamide_DH"/>
    <property type="match status" value="1"/>
</dbReference>
<reference evidence="13 14" key="1">
    <citation type="submission" date="2021-05" db="EMBL/GenBank/DDBJ databases">
        <title>Ecology and evolution of chlamydial symbionts of arthropods.</title>
        <authorList>
            <person name="Halter T."/>
            <person name="Sixt B.S."/>
            <person name="Toenshoff E.R."/>
            <person name="Koestlbacher S."/>
            <person name="Schulz F."/>
            <person name="Kostanjsek R."/>
            <person name="Collingro A."/>
            <person name="Hendrickx F."/>
            <person name="Horn M."/>
        </authorList>
    </citation>
    <scope>NUCLEOTIDE SEQUENCE [LARGE SCALE GENOMIC DNA]</scope>
    <source>
        <strain evidence="13 14">15C</strain>
    </source>
</reference>
<evidence type="ECO:0000256" key="3">
    <source>
        <dbReference type="ARBA" id="ARBA00022630"/>
    </source>
</evidence>
<dbReference type="SUPFAM" id="SSF51905">
    <property type="entry name" value="FAD/NAD(P)-binding domain"/>
    <property type="match status" value="1"/>
</dbReference>
<keyword evidence="7" id="KW-1015">Disulfide bond</keyword>
<dbReference type="Proteomes" id="UP000822862">
    <property type="component" value="Chromosome"/>
</dbReference>
<comment type="similarity">
    <text evidence="1 10">Belongs to the class-I pyridine nucleotide-disulfide oxidoreductase family.</text>
</comment>
<dbReference type="EC" id="1.8.1.4" evidence="2 10"/>
<feature type="domain" description="Pyridine nucleotide-disulphide oxidoreductase dimerisation" evidence="11">
    <location>
        <begin position="345"/>
        <end position="454"/>
    </location>
</feature>
<evidence type="ECO:0000259" key="12">
    <source>
        <dbReference type="Pfam" id="PF07992"/>
    </source>
</evidence>
<evidence type="ECO:0000256" key="10">
    <source>
        <dbReference type="RuleBase" id="RU003692"/>
    </source>
</evidence>
<keyword evidence="6 10" id="KW-0520">NAD</keyword>